<evidence type="ECO:0000313" key="4">
    <source>
        <dbReference type="Proteomes" id="UP000326857"/>
    </source>
</evidence>
<dbReference type="Proteomes" id="UP000244189">
    <property type="component" value="Unassembled WGS sequence"/>
</dbReference>
<dbReference type="EMBL" id="QAOG01000003">
    <property type="protein sequence ID" value="PTQ60372.1"/>
    <property type="molecule type" value="Genomic_DNA"/>
</dbReference>
<evidence type="ECO:0000313" key="3">
    <source>
        <dbReference type="Proteomes" id="UP000244189"/>
    </source>
</evidence>
<accession>A0A5E8A686</accession>
<accession>A0A2T5GM32</accession>
<evidence type="ECO:0000313" key="1">
    <source>
        <dbReference type="EMBL" id="PTQ60372.1"/>
    </source>
</evidence>
<reference evidence="2 4" key="2">
    <citation type="submission" date="2019-09" db="EMBL/GenBank/DDBJ databases">
        <authorList>
            <person name="Dittami M. S."/>
        </authorList>
    </citation>
    <scope>NUCLEOTIDE SEQUENCE [LARGE SCALE GENOMIC DNA]</scope>
    <source>
        <strain evidence="2">SPHINGO391</strain>
    </source>
</reference>
<name>A0A2T5GM32_9SPHN</name>
<reference evidence="1 3" key="1">
    <citation type="submission" date="2018-04" db="EMBL/GenBank/DDBJ databases">
        <title>Genomic Encyclopedia of Type Strains, Phase III (KMG-III): the genomes of soil and plant-associated and newly described type strains.</title>
        <authorList>
            <person name="Whitman W."/>
        </authorList>
    </citation>
    <scope>NUCLEOTIDE SEQUENCE [LARGE SCALE GENOMIC DNA]</scope>
    <source>
        <strain evidence="1 3">MA101b</strain>
    </source>
</reference>
<keyword evidence="3" id="KW-1185">Reference proteome</keyword>
<protein>
    <submittedName>
        <fullName evidence="1">Uncharacterized protein</fullName>
    </submittedName>
</protein>
<sequence>MDVSTTPVAERIARVLAGQRISANAGGDAESASQLIDSAWADYLPDALAVLRTLREPDRAMAAAGDPAVWEAMILAGIKGAKPQTVVL</sequence>
<proteinExistence type="predicted"/>
<evidence type="ECO:0000313" key="2">
    <source>
        <dbReference type="EMBL" id="VVT26483.1"/>
    </source>
</evidence>
<organism evidence="1 3">
    <name type="scientific">Sphingomonas aurantiaca</name>
    <dbReference type="NCBI Taxonomy" id="185949"/>
    <lineage>
        <taxon>Bacteria</taxon>
        <taxon>Pseudomonadati</taxon>
        <taxon>Pseudomonadota</taxon>
        <taxon>Alphaproteobacteria</taxon>
        <taxon>Sphingomonadales</taxon>
        <taxon>Sphingomonadaceae</taxon>
        <taxon>Sphingomonas</taxon>
    </lineage>
</organism>
<dbReference type="RefSeq" id="WP_056417251.1">
    <property type="nucleotide sequence ID" value="NZ_JASPFN010000001.1"/>
</dbReference>
<dbReference type="EMBL" id="CABVLI010000044">
    <property type="protein sequence ID" value="VVT26483.1"/>
    <property type="molecule type" value="Genomic_DNA"/>
</dbReference>
<gene>
    <name evidence="1" type="ORF">C8J26_2084</name>
    <name evidence="2" type="ORF">SPHINGO391_490159</name>
</gene>
<dbReference type="AlphaFoldDB" id="A0A2T5GM32"/>
<dbReference type="Proteomes" id="UP000326857">
    <property type="component" value="Unassembled WGS sequence"/>
</dbReference>